<accession>A0A7Z9BYK7</accession>
<keyword evidence="2" id="KW-1185">Reference proteome</keyword>
<evidence type="ECO:0000313" key="1">
    <source>
        <dbReference type="EMBL" id="VXD23593.1"/>
    </source>
</evidence>
<comment type="caution">
    <text evidence="1">The sequence shown here is derived from an EMBL/GenBank/DDBJ whole genome shotgun (WGS) entry which is preliminary data.</text>
</comment>
<dbReference type="EMBL" id="CZCU02000155">
    <property type="protein sequence ID" value="VXD23593.1"/>
    <property type="molecule type" value="Genomic_DNA"/>
</dbReference>
<sequence>MHLMIIFCILELATPSHIPSKIDYYVSSSVFCPSHSTPCYNF</sequence>
<proteinExistence type="predicted"/>
<dbReference type="AlphaFoldDB" id="A0A7Z9BYK7"/>
<name>A0A7Z9BYK7_9CYAN</name>
<evidence type="ECO:0000313" key="2">
    <source>
        <dbReference type="Proteomes" id="UP000184550"/>
    </source>
</evidence>
<gene>
    <name evidence="1" type="ORF">PL8927_780185</name>
</gene>
<reference evidence="1" key="1">
    <citation type="submission" date="2019-10" db="EMBL/GenBank/DDBJ databases">
        <authorList>
            <consortium name="Genoscope - CEA"/>
            <person name="William W."/>
        </authorList>
    </citation>
    <scope>NUCLEOTIDE SEQUENCE [LARGE SCALE GENOMIC DNA]</scope>
    <source>
        <strain evidence="1">BBR_PRJEB10992</strain>
    </source>
</reference>
<dbReference type="Proteomes" id="UP000184550">
    <property type="component" value="Unassembled WGS sequence"/>
</dbReference>
<protein>
    <submittedName>
        <fullName evidence="1">Uncharacterized protein</fullName>
    </submittedName>
</protein>
<organism evidence="1 2">
    <name type="scientific">Planktothrix serta PCC 8927</name>
    <dbReference type="NCBI Taxonomy" id="671068"/>
    <lineage>
        <taxon>Bacteria</taxon>
        <taxon>Bacillati</taxon>
        <taxon>Cyanobacteriota</taxon>
        <taxon>Cyanophyceae</taxon>
        <taxon>Oscillatoriophycideae</taxon>
        <taxon>Oscillatoriales</taxon>
        <taxon>Microcoleaceae</taxon>
        <taxon>Planktothrix</taxon>
    </lineage>
</organism>